<evidence type="ECO:0000256" key="6">
    <source>
        <dbReference type="ARBA" id="ARBA00023065"/>
    </source>
</evidence>
<keyword evidence="6" id="KW-0406">Ion transport</keyword>
<evidence type="ECO:0000256" key="1">
    <source>
        <dbReference type="ARBA" id="ARBA00004651"/>
    </source>
</evidence>
<dbReference type="AlphaFoldDB" id="A0A7S2KDA9"/>
<keyword evidence="5" id="KW-1133">Transmembrane helix</keyword>
<gene>
    <name evidence="8" type="ORF">BRAN1462_LOCUS28800</name>
</gene>
<name>A0A7S2KDA9_9DINO</name>
<evidence type="ECO:0000256" key="2">
    <source>
        <dbReference type="ARBA" id="ARBA00022448"/>
    </source>
</evidence>
<dbReference type="PANTHER" id="PTHR33281">
    <property type="entry name" value="UPF0187 PROTEIN YNEE"/>
    <property type="match status" value="1"/>
</dbReference>
<keyword evidence="2" id="KW-0813">Transport</keyword>
<dbReference type="GO" id="GO:0005254">
    <property type="term" value="F:chloride channel activity"/>
    <property type="evidence" value="ECO:0007669"/>
    <property type="project" value="InterPro"/>
</dbReference>
<keyword evidence="3" id="KW-1003">Cell membrane</keyword>
<dbReference type="GO" id="GO:0005886">
    <property type="term" value="C:plasma membrane"/>
    <property type="evidence" value="ECO:0007669"/>
    <property type="project" value="UniProtKB-SubCell"/>
</dbReference>
<evidence type="ECO:0000256" key="7">
    <source>
        <dbReference type="ARBA" id="ARBA00023136"/>
    </source>
</evidence>
<sequence>MRCLLRGRLPPGVGTMASEGESGPLGIANRYSSDDWWQHFIDLPYSAILKRIQWHLVFQSLLAVSVSIYQEITRALEPLPSTPLLLCSAVLGLLLVFRTNAAYERWQQGQQNAYLLRHCLQQLLRTMRPWLTEERFMRLQAQVSAFPRAIATHLTAKPGAGYIYGIGPRDLVTQISDDLTLYFAGSRVPIAGVYAHDRAQGHIDRALMCVGDMERLATEAVPRDYSRHTSRFLTVWMCSLPFVLLDCGRLMPVIVAIACWALLSIEEIGHTLEDPFNSPTQRIPVQAILESGGGEHCLAPPGKEAEGGPPVAPALWERRVAWEEAQAASAEVR</sequence>
<protein>
    <submittedName>
        <fullName evidence="8">Uncharacterized protein</fullName>
    </submittedName>
</protein>
<evidence type="ECO:0000313" key="8">
    <source>
        <dbReference type="EMBL" id="CAD9572343.1"/>
    </source>
</evidence>
<reference evidence="8" key="1">
    <citation type="submission" date="2021-01" db="EMBL/GenBank/DDBJ databases">
        <authorList>
            <person name="Corre E."/>
            <person name="Pelletier E."/>
            <person name="Niang G."/>
            <person name="Scheremetjew M."/>
            <person name="Finn R."/>
            <person name="Kale V."/>
            <person name="Holt S."/>
            <person name="Cochrane G."/>
            <person name="Meng A."/>
            <person name="Brown T."/>
            <person name="Cohen L."/>
        </authorList>
    </citation>
    <scope>NUCLEOTIDE SEQUENCE</scope>
    <source>
        <strain evidence="8">RCC3387</strain>
    </source>
</reference>
<evidence type="ECO:0000256" key="4">
    <source>
        <dbReference type="ARBA" id="ARBA00022692"/>
    </source>
</evidence>
<dbReference type="EMBL" id="HBGW01045385">
    <property type="protein sequence ID" value="CAD9572343.1"/>
    <property type="molecule type" value="Transcribed_RNA"/>
</dbReference>
<comment type="subcellular location">
    <subcellularLocation>
        <location evidence="1">Cell membrane</location>
        <topology evidence="1">Multi-pass membrane protein</topology>
    </subcellularLocation>
</comment>
<dbReference type="Pfam" id="PF25539">
    <property type="entry name" value="Bestrophin_2"/>
    <property type="match status" value="1"/>
</dbReference>
<evidence type="ECO:0000256" key="5">
    <source>
        <dbReference type="ARBA" id="ARBA00022989"/>
    </source>
</evidence>
<evidence type="ECO:0000256" key="3">
    <source>
        <dbReference type="ARBA" id="ARBA00022475"/>
    </source>
</evidence>
<organism evidence="8">
    <name type="scientific">Zooxanthella nutricula</name>
    <dbReference type="NCBI Taxonomy" id="1333877"/>
    <lineage>
        <taxon>Eukaryota</taxon>
        <taxon>Sar</taxon>
        <taxon>Alveolata</taxon>
        <taxon>Dinophyceae</taxon>
        <taxon>Peridiniales</taxon>
        <taxon>Peridiniales incertae sedis</taxon>
        <taxon>Zooxanthella</taxon>
    </lineage>
</organism>
<proteinExistence type="predicted"/>
<dbReference type="PANTHER" id="PTHR33281:SF19">
    <property type="entry name" value="VOLTAGE-DEPENDENT ANION CHANNEL-FORMING PROTEIN YNEE"/>
    <property type="match status" value="1"/>
</dbReference>
<keyword evidence="4" id="KW-0812">Transmembrane</keyword>
<keyword evidence="7" id="KW-0472">Membrane</keyword>
<accession>A0A7S2KDA9</accession>
<dbReference type="InterPro" id="IPR044669">
    <property type="entry name" value="YneE/VCCN1/2-like"/>
</dbReference>